<dbReference type="InterPro" id="IPR023296">
    <property type="entry name" value="Glyco_hydro_beta-prop_sf"/>
</dbReference>
<dbReference type="Pfam" id="PF00251">
    <property type="entry name" value="Glyco_hydro_32N"/>
    <property type="match status" value="1"/>
</dbReference>
<dbReference type="Proteomes" id="UP000007073">
    <property type="component" value="Chromosome"/>
</dbReference>
<dbReference type="eggNOG" id="COG1621">
    <property type="taxonomic scope" value="Bacteria"/>
</dbReference>
<name>Q39TL7_GEOMG</name>
<dbReference type="InterPro" id="IPR013517">
    <property type="entry name" value="FG-GAP"/>
</dbReference>
<proteinExistence type="inferred from homology"/>
<dbReference type="EMBL" id="CP000148">
    <property type="protein sequence ID" value="ABB32407.1"/>
    <property type="molecule type" value="Genomic_DNA"/>
</dbReference>
<evidence type="ECO:0000313" key="6">
    <source>
        <dbReference type="EMBL" id="ABB32407.1"/>
    </source>
</evidence>
<dbReference type="RefSeq" id="WP_011365936.1">
    <property type="nucleotide sequence ID" value="NC_007517.1"/>
</dbReference>
<evidence type="ECO:0000256" key="1">
    <source>
        <dbReference type="ARBA" id="ARBA00009902"/>
    </source>
</evidence>
<keyword evidence="4" id="KW-0326">Glycosidase</keyword>
<dbReference type="PANTHER" id="PTHR39431">
    <property type="entry name" value="FRPA/C-RELATED PROTEIN"/>
    <property type="match status" value="1"/>
</dbReference>
<evidence type="ECO:0000256" key="2">
    <source>
        <dbReference type="ARBA" id="ARBA00022729"/>
    </source>
</evidence>
<keyword evidence="7" id="KW-1185">Reference proteome</keyword>
<comment type="similarity">
    <text evidence="1">Belongs to the glycosyl hydrolase 32 family.</text>
</comment>
<evidence type="ECO:0000256" key="4">
    <source>
        <dbReference type="ARBA" id="ARBA00023295"/>
    </source>
</evidence>
<sequence>MTKTLATLLASTLLTLISVTLVTSIASAIMIPKIVDYDGDGKTDVAMFRPSEGKWYILYSSNNTQHVVNYGISGDIPVFGDFDGDGKTDEAVYRPSEGRWYILRSSNGSQNVINYGISGDIAVPGDYDGDGKTDVAMFRPSEGNWYLLYSSNNTQHVVNYGISGDIPVFGDFDGDGKTDEAVYRPSEGKWYILSSSNGSQNVISYGISGDIAVPGDYDGDGKTDVAMFRPSEGNWYILYSSNNTQHVVNYGIGSDIPAPGDYDGDGKTDEAVYRPSAGKWYILNSSNGSPQVVSYGLPTDMPLVNLFQHFSSGYSVVRQITINGGLSGIAAGAVASLTIDSRALISEGLLRSDRNDLRLFYDNQEIDRALADTGTIHFKVQVAIAANGADSGYCLYYGNPNESVSPKSNRENIYPFYVDGSSTAAFVVTGPTPTIMAMPKPEFLKFRNNPLLSRTPGYYDWKNVRDINSLLYEDGWYYAYYDCDDEGTLDGFQGWGVCQAKSQDLSNWLKLGPILQPSLEEDSGSASGAYVTKIGSTFYMYYLGTPNIVLGVPLTPYNGMLATASAITGPYTKKGVVLPLRKGEFDQDEALINTVWYDGTKYNCLYSAAALGYANALDPSGPWDHRTSVIDGREGIENPVLIHDALSGYYYLFANHVQQPNSEPAYTDSIVMYWSNDPKSWDVSNKTTVVSPGYGAWDGYIIGLLSSLVVRNGVVYGAYDGRQRPPSGEPVWGHEFRDGGFVEAKWPFSWGSRMKVASGTSLRSGQKFGDGTLRITAQMTGGNTPKVGLSDGTTHLFFQVDSSNIFTVNNNGTMIAGGFQRVKELTKTFEIRRSGTNVSYIFDGVLVASTTGPTGDLPISIAGDVFLESITFEPAALVTAVIR</sequence>
<accession>Q39TL7</accession>
<dbReference type="HOGENOM" id="CLU_326190_0_0_7"/>
<dbReference type="InterPro" id="IPR013148">
    <property type="entry name" value="Glyco_hydro_32_N"/>
</dbReference>
<dbReference type="KEGG" id="gme:Gmet_2178"/>
<dbReference type="SUPFAM" id="SSF69318">
    <property type="entry name" value="Integrin alpha N-terminal domain"/>
    <property type="match status" value="1"/>
</dbReference>
<dbReference type="PANTHER" id="PTHR39431:SF1">
    <property type="entry name" value="FRPA_C-RELATED PROTEIN"/>
    <property type="match status" value="1"/>
</dbReference>
<protein>
    <submittedName>
        <fullName evidence="6">Repeat-containing protein</fullName>
    </submittedName>
</protein>
<dbReference type="SUPFAM" id="SSF75005">
    <property type="entry name" value="Arabinanase/levansucrase/invertase"/>
    <property type="match status" value="1"/>
</dbReference>
<reference evidence="6 7" key="2">
    <citation type="journal article" date="2009" name="BMC Microbiol.">
        <title>The genome sequence of Geobacter metallireducens: features of metabolism, physiology and regulation common and dissimilar to Geobacter sulfurreducens.</title>
        <authorList>
            <person name="Aklujkar M."/>
            <person name="Krushkal J."/>
            <person name="DiBartolo G."/>
            <person name="Lapidus A."/>
            <person name="Land M.L."/>
            <person name="Lovley D.R."/>
        </authorList>
    </citation>
    <scope>NUCLEOTIDE SEQUENCE [LARGE SCALE GENOMIC DNA]</scope>
    <source>
        <strain evidence="7">ATCC 53774 / DSM 7210 / GS-15</strain>
    </source>
</reference>
<organism evidence="6 7">
    <name type="scientific">Geobacter metallireducens (strain ATCC 53774 / DSM 7210 / GS-15)</name>
    <dbReference type="NCBI Taxonomy" id="269799"/>
    <lineage>
        <taxon>Bacteria</taxon>
        <taxon>Pseudomonadati</taxon>
        <taxon>Thermodesulfobacteriota</taxon>
        <taxon>Desulfuromonadia</taxon>
        <taxon>Geobacterales</taxon>
        <taxon>Geobacteraceae</taxon>
        <taxon>Geobacter</taxon>
    </lineage>
</organism>
<feature type="domain" description="Glycosyl hydrolase family 32 N-terminal" evidence="5">
    <location>
        <begin position="465"/>
        <end position="542"/>
    </location>
</feature>
<reference evidence="6 7" key="1">
    <citation type="submission" date="2005-10" db="EMBL/GenBank/DDBJ databases">
        <title>Complete sequence of Geobacter metallireducens GS-15.</title>
        <authorList>
            <consortium name="US DOE Joint Genome Institute"/>
            <person name="Copeland A."/>
            <person name="Lucas S."/>
            <person name="Lapidus A."/>
            <person name="Barry K."/>
            <person name="Detter J.C."/>
            <person name="Glavina T."/>
            <person name="Hammon N."/>
            <person name="Israni S."/>
            <person name="Pitluck S."/>
            <person name="Di Bartolo G."/>
            <person name="Chain P."/>
            <person name="Schmutz J."/>
            <person name="Larimer F."/>
            <person name="Land M."/>
            <person name="Kyrpides N."/>
            <person name="Ivanova N."/>
            <person name="Richardson P."/>
        </authorList>
    </citation>
    <scope>NUCLEOTIDE SEQUENCE [LARGE SCALE GENOMIC DNA]</scope>
    <source>
        <strain evidence="7">ATCC 53774 / DSM 7210 / GS-15</strain>
    </source>
</reference>
<dbReference type="GO" id="GO:0016798">
    <property type="term" value="F:hydrolase activity, acting on glycosyl bonds"/>
    <property type="evidence" value="ECO:0007669"/>
    <property type="project" value="UniProtKB-KW"/>
</dbReference>
<dbReference type="InterPro" id="IPR028994">
    <property type="entry name" value="Integrin_alpha_N"/>
</dbReference>
<dbReference type="STRING" id="269799.Gmet_2178"/>
<gene>
    <name evidence="6" type="ordered locus">Gmet_2178</name>
</gene>
<keyword evidence="2" id="KW-0732">Signal</keyword>
<dbReference type="Pfam" id="PF13517">
    <property type="entry name" value="FG-GAP_3"/>
    <property type="match status" value="3"/>
</dbReference>
<evidence type="ECO:0000313" key="7">
    <source>
        <dbReference type="Proteomes" id="UP000007073"/>
    </source>
</evidence>
<dbReference type="Gene3D" id="2.130.10.130">
    <property type="entry name" value="Integrin alpha, N-terminal"/>
    <property type="match status" value="2"/>
</dbReference>
<keyword evidence="3" id="KW-0378">Hydrolase</keyword>
<dbReference type="Gene3D" id="2.115.10.20">
    <property type="entry name" value="Glycosyl hydrolase domain, family 43"/>
    <property type="match status" value="1"/>
</dbReference>
<evidence type="ECO:0000256" key="3">
    <source>
        <dbReference type="ARBA" id="ARBA00022801"/>
    </source>
</evidence>
<evidence type="ECO:0000259" key="5">
    <source>
        <dbReference type="Pfam" id="PF00251"/>
    </source>
</evidence>
<dbReference type="AlphaFoldDB" id="Q39TL7"/>